<reference evidence="2" key="1">
    <citation type="submission" date="2022-06" db="EMBL/GenBank/DDBJ databases">
        <title>Uncovering the hologenomic basis of an extraordinary plant invasion.</title>
        <authorList>
            <person name="Bieker V.C."/>
            <person name="Martin M.D."/>
            <person name="Gilbert T."/>
            <person name="Hodgins K."/>
            <person name="Battlay P."/>
            <person name="Petersen B."/>
            <person name="Wilson J."/>
        </authorList>
    </citation>
    <scope>NUCLEOTIDE SEQUENCE</scope>
    <source>
        <strain evidence="2">AA19_3_7</strain>
        <tissue evidence="2">Leaf</tissue>
    </source>
</reference>
<protein>
    <submittedName>
        <fullName evidence="2">Uncharacterized protein</fullName>
    </submittedName>
</protein>
<keyword evidence="1" id="KW-1133">Transmembrane helix</keyword>
<evidence type="ECO:0000256" key="1">
    <source>
        <dbReference type="SAM" id="Phobius"/>
    </source>
</evidence>
<dbReference type="AlphaFoldDB" id="A0AAD5CQ96"/>
<gene>
    <name evidence="2" type="ORF">M8C21_026861</name>
</gene>
<feature type="transmembrane region" description="Helical" evidence="1">
    <location>
        <begin position="12"/>
        <end position="34"/>
    </location>
</feature>
<proteinExistence type="predicted"/>
<sequence length="72" mass="8058">MFEKPTIEVMMILLITVVNIACSMLMHVTCSMLIQARSRWWGCCSTYFKGTLMKNESQDTVKTGLGCSSMVA</sequence>
<comment type="caution">
    <text evidence="2">The sequence shown here is derived from an EMBL/GenBank/DDBJ whole genome shotgun (WGS) entry which is preliminary data.</text>
</comment>
<feature type="non-terminal residue" evidence="2">
    <location>
        <position position="72"/>
    </location>
</feature>
<dbReference type="EMBL" id="JAMZMK010007065">
    <property type="protein sequence ID" value="KAI7745997.1"/>
    <property type="molecule type" value="Genomic_DNA"/>
</dbReference>
<keyword evidence="1" id="KW-0472">Membrane</keyword>
<name>A0AAD5CQ96_AMBAR</name>
<dbReference type="Proteomes" id="UP001206925">
    <property type="component" value="Unassembled WGS sequence"/>
</dbReference>
<keyword evidence="3" id="KW-1185">Reference proteome</keyword>
<accession>A0AAD5CQ96</accession>
<organism evidence="2 3">
    <name type="scientific">Ambrosia artemisiifolia</name>
    <name type="common">Common ragweed</name>
    <dbReference type="NCBI Taxonomy" id="4212"/>
    <lineage>
        <taxon>Eukaryota</taxon>
        <taxon>Viridiplantae</taxon>
        <taxon>Streptophyta</taxon>
        <taxon>Embryophyta</taxon>
        <taxon>Tracheophyta</taxon>
        <taxon>Spermatophyta</taxon>
        <taxon>Magnoliopsida</taxon>
        <taxon>eudicotyledons</taxon>
        <taxon>Gunneridae</taxon>
        <taxon>Pentapetalae</taxon>
        <taxon>asterids</taxon>
        <taxon>campanulids</taxon>
        <taxon>Asterales</taxon>
        <taxon>Asteraceae</taxon>
        <taxon>Asteroideae</taxon>
        <taxon>Heliantheae alliance</taxon>
        <taxon>Heliantheae</taxon>
        <taxon>Ambrosia</taxon>
    </lineage>
</organism>
<evidence type="ECO:0000313" key="2">
    <source>
        <dbReference type="EMBL" id="KAI7745997.1"/>
    </source>
</evidence>
<keyword evidence="1" id="KW-0812">Transmembrane</keyword>
<evidence type="ECO:0000313" key="3">
    <source>
        <dbReference type="Proteomes" id="UP001206925"/>
    </source>
</evidence>